<proteinExistence type="predicted"/>
<protein>
    <submittedName>
        <fullName evidence="1">Uncharacterized protein</fullName>
    </submittedName>
</protein>
<evidence type="ECO:0000313" key="1">
    <source>
        <dbReference type="EMBL" id="KAG2266553.1"/>
    </source>
</evidence>
<accession>A0A8X7QEE4</accession>
<reference evidence="1 2" key="1">
    <citation type="submission" date="2020-02" db="EMBL/GenBank/DDBJ databases">
        <authorList>
            <person name="Ma Q."/>
            <person name="Huang Y."/>
            <person name="Song X."/>
            <person name="Pei D."/>
        </authorList>
    </citation>
    <scope>NUCLEOTIDE SEQUENCE [LARGE SCALE GENOMIC DNA]</scope>
    <source>
        <strain evidence="1">Sxm20200214</strain>
        <tissue evidence="1">Leaf</tissue>
    </source>
</reference>
<dbReference type="Proteomes" id="UP000886595">
    <property type="component" value="Unassembled WGS sequence"/>
</dbReference>
<comment type="caution">
    <text evidence="1">The sequence shown here is derived from an EMBL/GenBank/DDBJ whole genome shotgun (WGS) entry which is preliminary data.</text>
</comment>
<evidence type="ECO:0000313" key="2">
    <source>
        <dbReference type="Proteomes" id="UP000886595"/>
    </source>
</evidence>
<dbReference type="EMBL" id="JAAMPC010000014">
    <property type="protein sequence ID" value="KAG2266553.1"/>
    <property type="molecule type" value="Genomic_DNA"/>
</dbReference>
<dbReference type="AlphaFoldDB" id="A0A8X7QEE4"/>
<keyword evidence="2" id="KW-1185">Reference proteome</keyword>
<name>A0A8X7QEE4_BRACI</name>
<organism evidence="1 2">
    <name type="scientific">Brassica carinata</name>
    <name type="common">Ethiopian mustard</name>
    <name type="synonym">Abyssinian cabbage</name>
    <dbReference type="NCBI Taxonomy" id="52824"/>
    <lineage>
        <taxon>Eukaryota</taxon>
        <taxon>Viridiplantae</taxon>
        <taxon>Streptophyta</taxon>
        <taxon>Embryophyta</taxon>
        <taxon>Tracheophyta</taxon>
        <taxon>Spermatophyta</taxon>
        <taxon>Magnoliopsida</taxon>
        <taxon>eudicotyledons</taxon>
        <taxon>Gunneridae</taxon>
        <taxon>Pentapetalae</taxon>
        <taxon>rosids</taxon>
        <taxon>malvids</taxon>
        <taxon>Brassicales</taxon>
        <taxon>Brassicaceae</taxon>
        <taxon>Brassiceae</taxon>
        <taxon>Brassica</taxon>
    </lineage>
</organism>
<sequence length="153" mass="17811">MADQSHSSLNRSRRQRFSEIDHSFREHYHFRPRGPLILFHDCLQRTRLLFSNTVPIIRGYSRRHHNEEAAIGYHYLFLRGFVVQGSLDPKEPVLDHVFRVIDSIGWSYTVMHVHPFCPRVAISHLTGDQCSGWTGFNLNALINPFQAQLASRT</sequence>
<gene>
    <name evidence="1" type="ORF">Bca52824_073632</name>
</gene>
<dbReference type="OrthoDB" id="1114110at2759"/>